<protein>
    <recommendedName>
        <fullName evidence="11">Tyrosine--tRNA ligase</fullName>
        <ecNumber evidence="11">6.1.1.1</ecNumber>
    </recommendedName>
    <alternativeName>
        <fullName evidence="11">Tyrosyl-tRNA synthetase</fullName>
        <shortName evidence="11">TyrRS</shortName>
    </alternativeName>
</protein>
<comment type="function">
    <text evidence="11">Catalyzes the attachment of tyrosine to tRNA(Tyr) in a two-step reaction: tyrosine is first activated by ATP to form Tyr-AMP and then transferred to the acceptor end of tRNA(Tyr).</text>
</comment>
<feature type="domain" description="Tyrosine--tRNA ligase SYY-like C-terminal" evidence="13">
    <location>
        <begin position="354"/>
        <end position="413"/>
    </location>
</feature>
<reference evidence="14 15" key="1">
    <citation type="submission" date="2019-10" db="EMBL/GenBank/DDBJ databases">
        <title>Genomic analysis of Raineyella sp. CBA3103.</title>
        <authorList>
            <person name="Roh S.W."/>
        </authorList>
    </citation>
    <scope>NUCLEOTIDE SEQUENCE [LARGE SCALE GENOMIC DNA]</scope>
    <source>
        <strain evidence="14 15">CBA3103</strain>
    </source>
</reference>
<dbReference type="InterPro" id="IPR036986">
    <property type="entry name" value="S4_RNA-bd_sf"/>
</dbReference>
<accession>A0A5Q2FDL0</accession>
<dbReference type="InterPro" id="IPR054608">
    <property type="entry name" value="SYY-like_C"/>
</dbReference>
<comment type="subunit">
    <text evidence="11">Homodimer.</text>
</comment>
<dbReference type="EMBL" id="CP045725">
    <property type="protein sequence ID" value="QGF24858.1"/>
    <property type="molecule type" value="Genomic_DNA"/>
</dbReference>
<sequence>MSNLLDELKWRGLVAQTTEEEALRDHLAAGPVNFYVGFDPSAASIHIGNLVQIILAKRLQEAGHHPFLLVGGATGMIGDPRQVGERVMNPEETVREWTEKIRAQVSRFLDFEGPHAARVVNNYDWTSTMNVIEFLRDIGKHFPVNRMLAREVVRSRLESGISYTEFSYVLLQSMDYRHLHREYGVTLQTGGNDQWGNLTAGVELIRRSDGAHVHAMSTPLITKADGSKFGKSEGGAIWLDADMLSPYSFHQFFLNAEDEKVIDYVKVFTSRGPDEIAELEDSLAREPWKRAAQHVLADDVTTLVHGEAETRKAIAAADAVFGRSDLAELDARTLEAVLGDISLNELPTGDQLPAVVDVLEAAGVVASKSAARRAINEGGAYINNVKVTDAEARLTEPDLLHGSYVVARRGKKTIGGVAVKRS</sequence>
<dbReference type="InterPro" id="IPR002307">
    <property type="entry name" value="Tyr-tRNA-ligase"/>
</dbReference>
<evidence type="ECO:0000259" key="13">
    <source>
        <dbReference type="Pfam" id="PF22421"/>
    </source>
</evidence>
<evidence type="ECO:0000256" key="6">
    <source>
        <dbReference type="ARBA" id="ARBA00022884"/>
    </source>
</evidence>
<keyword evidence="4 11" id="KW-0547">Nucleotide-binding</keyword>
<keyword evidence="6 12" id="KW-0694">RNA-binding</keyword>
<dbReference type="AlphaFoldDB" id="A0A5Q2FDL0"/>
<dbReference type="Proteomes" id="UP000386847">
    <property type="component" value="Chromosome"/>
</dbReference>
<dbReference type="InterPro" id="IPR002305">
    <property type="entry name" value="aa-tRNA-synth_Ic"/>
</dbReference>
<dbReference type="Pfam" id="PF00579">
    <property type="entry name" value="tRNA-synt_1b"/>
    <property type="match status" value="1"/>
</dbReference>
<feature type="binding site" evidence="11">
    <location>
        <position position="168"/>
    </location>
    <ligand>
        <name>L-tyrosine</name>
        <dbReference type="ChEBI" id="CHEBI:58315"/>
    </ligand>
</feature>
<dbReference type="InterPro" id="IPR024107">
    <property type="entry name" value="Tyr-tRNA-ligase_bac_1"/>
</dbReference>
<dbReference type="CDD" id="cd00805">
    <property type="entry name" value="TyrRS_core"/>
    <property type="match status" value="1"/>
</dbReference>
<evidence type="ECO:0000256" key="5">
    <source>
        <dbReference type="ARBA" id="ARBA00022840"/>
    </source>
</evidence>
<comment type="subcellular location">
    <subcellularLocation>
        <location evidence="1 11">Cytoplasm</location>
    </subcellularLocation>
</comment>
<dbReference type="Gene3D" id="3.40.50.620">
    <property type="entry name" value="HUPs"/>
    <property type="match status" value="1"/>
</dbReference>
<dbReference type="InterPro" id="IPR001412">
    <property type="entry name" value="aa-tRNA-synth_I_CS"/>
</dbReference>
<dbReference type="InterPro" id="IPR014729">
    <property type="entry name" value="Rossmann-like_a/b/a_fold"/>
</dbReference>
<dbReference type="HAMAP" id="MF_02006">
    <property type="entry name" value="Tyr_tRNA_synth_type1"/>
    <property type="match status" value="1"/>
</dbReference>
<feature type="short sequence motif" description="'HIGH' region" evidence="11">
    <location>
        <begin position="40"/>
        <end position="49"/>
    </location>
</feature>
<organism evidence="14 15">
    <name type="scientific">Raineyella fluvialis</name>
    <dbReference type="NCBI Taxonomy" id="2662261"/>
    <lineage>
        <taxon>Bacteria</taxon>
        <taxon>Bacillati</taxon>
        <taxon>Actinomycetota</taxon>
        <taxon>Actinomycetes</taxon>
        <taxon>Propionibacteriales</taxon>
        <taxon>Propionibacteriaceae</taxon>
        <taxon>Raineyella</taxon>
    </lineage>
</organism>
<evidence type="ECO:0000256" key="3">
    <source>
        <dbReference type="ARBA" id="ARBA00022598"/>
    </source>
</evidence>
<keyword evidence="15" id="KW-1185">Reference proteome</keyword>
<keyword evidence="3 11" id="KW-0436">Ligase</keyword>
<dbReference type="SUPFAM" id="SSF55174">
    <property type="entry name" value="Alpha-L RNA-binding motif"/>
    <property type="match status" value="1"/>
</dbReference>
<dbReference type="NCBIfam" id="TIGR00234">
    <property type="entry name" value="tyrS"/>
    <property type="match status" value="1"/>
</dbReference>
<dbReference type="GO" id="GO:0003723">
    <property type="term" value="F:RNA binding"/>
    <property type="evidence" value="ECO:0007669"/>
    <property type="project" value="UniProtKB-KW"/>
</dbReference>
<dbReference type="PANTHER" id="PTHR11766:SF0">
    <property type="entry name" value="TYROSINE--TRNA LIGASE, MITOCHONDRIAL"/>
    <property type="match status" value="1"/>
</dbReference>
<dbReference type="KEGG" id="rain:Rai3103_15915"/>
<dbReference type="FunFam" id="1.10.240.10:FF:000001">
    <property type="entry name" value="Tyrosine--tRNA ligase"/>
    <property type="match status" value="1"/>
</dbReference>
<dbReference type="GO" id="GO:0042803">
    <property type="term" value="F:protein homodimerization activity"/>
    <property type="evidence" value="ECO:0007669"/>
    <property type="project" value="UniProtKB-ARBA"/>
</dbReference>
<dbReference type="EC" id="6.1.1.1" evidence="11"/>
<evidence type="ECO:0000256" key="9">
    <source>
        <dbReference type="ARBA" id="ARBA00048248"/>
    </source>
</evidence>
<dbReference type="Gene3D" id="3.10.290.10">
    <property type="entry name" value="RNA-binding S4 domain"/>
    <property type="match status" value="1"/>
</dbReference>
<dbReference type="RefSeq" id="WP_153573387.1">
    <property type="nucleotide sequence ID" value="NZ_CP045725.1"/>
</dbReference>
<dbReference type="PROSITE" id="PS50889">
    <property type="entry name" value="S4"/>
    <property type="match status" value="1"/>
</dbReference>
<dbReference type="PROSITE" id="PS00178">
    <property type="entry name" value="AA_TRNA_LIGASE_I"/>
    <property type="match status" value="1"/>
</dbReference>
<evidence type="ECO:0000256" key="8">
    <source>
        <dbReference type="ARBA" id="ARBA00023146"/>
    </source>
</evidence>
<evidence type="ECO:0000256" key="10">
    <source>
        <dbReference type="ARBA" id="ARBA00060965"/>
    </source>
</evidence>
<evidence type="ECO:0000313" key="14">
    <source>
        <dbReference type="EMBL" id="QGF24858.1"/>
    </source>
</evidence>
<keyword evidence="2 11" id="KW-0963">Cytoplasm</keyword>
<dbReference type="FunFam" id="3.40.50.620:FF:000008">
    <property type="entry name" value="Tyrosine--tRNA ligase"/>
    <property type="match status" value="1"/>
</dbReference>
<dbReference type="PRINTS" id="PR01040">
    <property type="entry name" value="TRNASYNTHTYR"/>
</dbReference>
<evidence type="ECO:0000256" key="12">
    <source>
        <dbReference type="PROSITE-ProRule" id="PRU00182"/>
    </source>
</evidence>
<name>A0A5Q2FDL0_9ACTN</name>
<dbReference type="Pfam" id="PF22421">
    <property type="entry name" value="SYY_C-terminal"/>
    <property type="match status" value="1"/>
</dbReference>
<keyword evidence="8 11" id="KW-0030">Aminoacyl-tRNA synthetase</keyword>
<keyword evidence="5 11" id="KW-0067">ATP-binding</keyword>
<dbReference type="GO" id="GO:0005524">
    <property type="term" value="F:ATP binding"/>
    <property type="evidence" value="ECO:0007669"/>
    <property type="project" value="UniProtKB-UniRule"/>
</dbReference>
<proteinExistence type="inferred from homology"/>
<evidence type="ECO:0000256" key="7">
    <source>
        <dbReference type="ARBA" id="ARBA00022917"/>
    </source>
</evidence>
<dbReference type="InterPro" id="IPR024088">
    <property type="entry name" value="Tyr-tRNA-ligase_bac-type"/>
</dbReference>
<comment type="catalytic activity">
    <reaction evidence="9 11">
        <text>tRNA(Tyr) + L-tyrosine + ATP = L-tyrosyl-tRNA(Tyr) + AMP + diphosphate + H(+)</text>
        <dbReference type="Rhea" id="RHEA:10220"/>
        <dbReference type="Rhea" id="RHEA-COMP:9706"/>
        <dbReference type="Rhea" id="RHEA-COMP:9707"/>
        <dbReference type="ChEBI" id="CHEBI:15378"/>
        <dbReference type="ChEBI" id="CHEBI:30616"/>
        <dbReference type="ChEBI" id="CHEBI:33019"/>
        <dbReference type="ChEBI" id="CHEBI:58315"/>
        <dbReference type="ChEBI" id="CHEBI:78442"/>
        <dbReference type="ChEBI" id="CHEBI:78536"/>
        <dbReference type="ChEBI" id="CHEBI:456215"/>
        <dbReference type="EC" id="6.1.1.1"/>
    </reaction>
</comment>
<evidence type="ECO:0000313" key="15">
    <source>
        <dbReference type="Proteomes" id="UP000386847"/>
    </source>
</evidence>
<dbReference type="PANTHER" id="PTHR11766">
    <property type="entry name" value="TYROSYL-TRNA SYNTHETASE"/>
    <property type="match status" value="1"/>
</dbReference>
<dbReference type="GO" id="GO:0006437">
    <property type="term" value="P:tyrosyl-tRNA aminoacylation"/>
    <property type="evidence" value="ECO:0007669"/>
    <property type="project" value="UniProtKB-UniRule"/>
</dbReference>
<evidence type="ECO:0000256" key="4">
    <source>
        <dbReference type="ARBA" id="ARBA00022741"/>
    </source>
</evidence>
<dbReference type="CDD" id="cd00165">
    <property type="entry name" value="S4"/>
    <property type="match status" value="1"/>
</dbReference>
<feature type="binding site" evidence="11">
    <location>
        <position position="231"/>
    </location>
    <ligand>
        <name>ATP</name>
        <dbReference type="ChEBI" id="CHEBI:30616"/>
    </ligand>
</feature>
<dbReference type="SUPFAM" id="SSF52374">
    <property type="entry name" value="Nucleotidylyl transferase"/>
    <property type="match status" value="1"/>
</dbReference>
<evidence type="ECO:0000256" key="1">
    <source>
        <dbReference type="ARBA" id="ARBA00004496"/>
    </source>
</evidence>
<feature type="binding site" evidence="11">
    <location>
        <position position="35"/>
    </location>
    <ligand>
        <name>L-tyrosine</name>
        <dbReference type="ChEBI" id="CHEBI:58315"/>
    </ligand>
</feature>
<evidence type="ECO:0000256" key="11">
    <source>
        <dbReference type="HAMAP-Rule" id="MF_02006"/>
    </source>
</evidence>
<dbReference type="GO" id="GO:0005829">
    <property type="term" value="C:cytosol"/>
    <property type="evidence" value="ECO:0007669"/>
    <property type="project" value="TreeGrafter"/>
</dbReference>
<comment type="similarity">
    <text evidence="10 11">Belongs to the class-I aminoacyl-tRNA synthetase family. TyrS type 1 subfamily.</text>
</comment>
<gene>
    <name evidence="11" type="primary">tyrS</name>
    <name evidence="14" type="ORF">Rai3103_15915</name>
</gene>
<evidence type="ECO:0000256" key="2">
    <source>
        <dbReference type="ARBA" id="ARBA00022490"/>
    </source>
</evidence>
<feature type="binding site" evidence="11">
    <location>
        <position position="172"/>
    </location>
    <ligand>
        <name>L-tyrosine</name>
        <dbReference type="ChEBI" id="CHEBI:58315"/>
    </ligand>
</feature>
<feature type="short sequence motif" description="'KMSKS' region" evidence="11">
    <location>
        <begin position="228"/>
        <end position="232"/>
    </location>
</feature>
<dbReference type="Gene3D" id="1.10.240.10">
    <property type="entry name" value="Tyrosyl-Transfer RNA Synthetase"/>
    <property type="match status" value="1"/>
</dbReference>
<keyword evidence="7 11" id="KW-0648">Protein biosynthesis</keyword>
<dbReference type="GO" id="GO:0004831">
    <property type="term" value="F:tyrosine-tRNA ligase activity"/>
    <property type="evidence" value="ECO:0007669"/>
    <property type="project" value="UniProtKB-UniRule"/>
</dbReference>